<keyword evidence="1" id="KW-0547">Nucleotide-binding</keyword>
<evidence type="ECO:0000313" key="8">
    <source>
        <dbReference type="EMBL" id="KAA0172642.1"/>
    </source>
</evidence>
<dbReference type="InterPro" id="IPR027785">
    <property type="entry name" value="UvrD-like_helicase_C"/>
</dbReference>
<feature type="region of interest" description="Disordered" evidence="3">
    <location>
        <begin position="120"/>
        <end position="166"/>
    </location>
</feature>
<dbReference type="PANTHER" id="PTHR43788:SF6">
    <property type="entry name" value="DNA HELICASE B"/>
    <property type="match status" value="1"/>
</dbReference>
<dbReference type="Pfam" id="PF13604">
    <property type="entry name" value="AAA_30"/>
    <property type="match status" value="1"/>
</dbReference>
<feature type="compositionally biased region" description="Polar residues" evidence="3">
    <location>
        <begin position="82"/>
        <end position="103"/>
    </location>
</feature>
<feature type="compositionally biased region" description="Low complexity" evidence="3">
    <location>
        <begin position="333"/>
        <end position="344"/>
    </location>
</feature>
<dbReference type="Pfam" id="PF14520">
    <property type="entry name" value="HHH_5"/>
    <property type="match status" value="1"/>
</dbReference>
<dbReference type="SUPFAM" id="SSF52540">
    <property type="entry name" value="P-loop containing nucleoside triphosphate hydrolases"/>
    <property type="match status" value="2"/>
</dbReference>
<evidence type="ECO:0000259" key="6">
    <source>
        <dbReference type="Pfam" id="PF14490"/>
    </source>
</evidence>
<feature type="domain" description="ATP-dependent RecD2 DNA helicase OB-fold" evidence="7">
    <location>
        <begin position="361"/>
        <end position="433"/>
    </location>
</feature>
<feature type="compositionally biased region" description="Polar residues" evidence="3">
    <location>
        <begin position="426"/>
        <end position="436"/>
    </location>
</feature>
<keyword evidence="4" id="KW-0812">Transmembrane</keyword>
<feature type="region of interest" description="Disordered" evidence="3">
    <location>
        <begin position="426"/>
        <end position="453"/>
    </location>
</feature>
<dbReference type="SUPFAM" id="SSF47781">
    <property type="entry name" value="RuvA domain 2-like"/>
    <property type="match status" value="1"/>
</dbReference>
<dbReference type="Proteomes" id="UP000322899">
    <property type="component" value="Unassembled WGS sequence"/>
</dbReference>
<dbReference type="Gene3D" id="2.30.30.940">
    <property type="match status" value="1"/>
</dbReference>
<evidence type="ECO:0000256" key="4">
    <source>
        <dbReference type="SAM" id="Phobius"/>
    </source>
</evidence>
<feature type="region of interest" description="Disordered" evidence="3">
    <location>
        <begin position="1180"/>
        <end position="1199"/>
    </location>
</feature>
<feature type="transmembrane region" description="Helical" evidence="4">
    <location>
        <begin position="12"/>
        <end position="33"/>
    </location>
</feature>
<feature type="transmembrane region" description="Helical" evidence="4">
    <location>
        <begin position="1513"/>
        <end position="1537"/>
    </location>
</feature>
<evidence type="ECO:0000259" key="5">
    <source>
        <dbReference type="Pfam" id="PF13538"/>
    </source>
</evidence>
<dbReference type="GO" id="GO:0005524">
    <property type="term" value="F:ATP binding"/>
    <property type="evidence" value="ECO:0007669"/>
    <property type="project" value="UniProtKB-KW"/>
</dbReference>
<feature type="region of interest" description="Disordered" evidence="3">
    <location>
        <begin position="648"/>
        <end position="669"/>
    </location>
</feature>
<dbReference type="GO" id="GO:0006310">
    <property type="term" value="P:DNA recombination"/>
    <property type="evidence" value="ECO:0007669"/>
    <property type="project" value="TreeGrafter"/>
</dbReference>
<dbReference type="InterPro" id="IPR010994">
    <property type="entry name" value="RuvA_2-like"/>
</dbReference>
<feature type="domain" description="ATP-dependent RecD2 DNA helicase-like helix-hairpin-helix" evidence="6">
    <location>
        <begin position="538"/>
        <end position="626"/>
    </location>
</feature>
<dbReference type="Pfam" id="PF23139">
    <property type="entry name" value="OB_YrrC"/>
    <property type="match status" value="1"/>
</dbReference>
<proteinExistence type="predicted"/>
<reference evidence="8 9" key="1">
    <citation type="submission" date="2019-07" db="EMBL/GenBank/DDBJ databases">
        <title>Genomes of Cafeteria roenbergensis.</title>
        <authorList>
            <person name="Fischer M.G."/>
            <person name="Hackl T."/>
            <person name="Roman M."/>
        </authorList>
    </citation>
    <scope>NUCLEOTIDE SEQUENCE [LARGE SCALE GENOMIC DNA]</scope>
    <source>
        <strain evidence="8 9">E4-10P</strain>
    </source>
</reference>
<keyword evidence="4" id="KW-1133">Transmembrane helix</keyword>
<feature type="region of interest" description="Disordered" evidence="3">
    <location>
        <begin position="326"/>
        <end position="356"/>
    </location>
</feature>
<feature type="domain" description="UvrD-like helicase C-terminal" evidence="5">
    <location>
        <begin position="1105"/>
        <end position="1153"/>
    </location>
</feature>
<accession>A0A5A8E4D9</accession>
<dbReference type="InterPro" id="IPR027417">
    <property type="entry name" value="P-loop_NTPase"/>
</dbReference>
<feature type="transmembrane region" description="Helical" evidence="4">
    <location>
        <begin position="1734"/>
        <end position="1758"/>
    </location>
</feature>
<evidence type="ECO:0000259" key="7">
    <source>
        <dbReference type="Pfam" id="PF23139"/>
    </source>
</evidence>
<dbReference type="GO" id="GO:0009338">
    <property type="term" value="C:exodeoxyribonuclease V complex"/>
    <property type="evidence" value="ECO:0007669"/>
    <property type="project" value="TreeGrafter"/>
</dbReference>
<keyword evidence="2" id="KW-0067">ATP-binding</keyword>
<feature type="compositionally biased region" description="Low complexity" evidence="3">
    <location>
        <begin position="437"/>
        <end position="453"/>
    </location>
</feature>
<feature type="compositionally biased region" description="Low complexity" evidence="3">
    <location>
        <begin position="814"/>
        <end position="832"/>
    </location>
</feature>
<dbReference type="InterPro" id="IPR050534">
    <property type="entry name" value="Coronavir_polyprotein_1ab"/>
</dbReference>
<feature type="transmembrane region" description="Helical" evidence="4">
    <location>
        <begin position="1543"/>
        <end position="1564"/>
    </location>
</feature>
<dbReference type="GO" id="GO:0017116">
    <property type="term" value="F:single-stranded DNA helicase activity"/>
    <property type="evidence" value="ECO:0007669"/>
    <property type="project" value="TreeGrafter"/>
</dbReference>
<protein>
    <recommendedName>
        <fullName evidence="10">UvrD-like helicase C-terminal domain-containing protein</fullName>
    </recommendedName>
</protein>
<dbReference type="EMBL" id="VLTO01000045">
    <property type="protein sequence ID" value="KAA0172642.1"/>
    <property type="molecule type" value="Genomic_DNA"/>
</dbReference>
<evidence type="ECO:0000313" key="9">
    <source>
        <dbReference type="Proteomes" id="UP000322899"/>
    </source>
</evidence>
<dbReference type="PANTHER" id="PTHR43788">
    <property type="entry name" value="DNA2/NAM7 HELICASE FAMILY MEMBER"/>
    <property type="match status" value="1"/>
</dbReference>
<feature type="transmembrane region" description="Helical" evidence="4">
    <location>
        <begin position="1245"/>
        <end position="1268"/>
    </location>
</feature>
<dbReference type="CDD" id="cd18809">
    <property type="entry name" value="SF1_C_RecD"/>
    <property type="match status" value="1"/>
</dbReference>
<sequence length="1828" mass="187117">MAKSNHGSDDGWLLLALGGVSLFGGAIAGWSAASSSASAQLLRGASVVGVAEAARLASSESPPSLVAITGAAVPGRAHKSNDSNGSGAENARQGTLSVRTSSGERSGVLVLEAESLLHITEMKPGKQAPNNQQAGRRLHGRRVNNAHKEPAPSLVRTTEREATDRRSVPWGIEDSSGVAHVDAASMPAPPLTEIGRVSRMLGGGEDVLPQRETGDDLGALMLGKPAPQGSSTKVYTGREVVLRGLTTGTVLTVIGRAWVDSSGQLRLLAEGGMPAAVTTTSLPAMAASWEQAAWVASAVCVGLCCAGLGLAGFGVGSLWRAAHRRREEEEMGPRAAAAAAPNAGSTSDSDSSAPRAGKAAEFIGTVTRSYFRGDPSTGGAFGVLAVRVGDKDVRVAGPGAGDVLEGEVIGVSGRWVQHPKYGMQVKSTRVQRTQQTGSRGPASAPAAGAAGAEGASTPGSVLGVVTPAAAVGFLSSGVLKGVGPATAQRIVEALGPAGSVELLMGDDWSALLAVKGIGQKSLERMRGGWDADGGSGRLALQLHGMGMPLDVAARASSRLGAAAAADILRGDPYDSVGRIAGMSLASADDVAARQLDGSLSLGKLNPARVQAAVRLALRACVASGHTGLPGATLVAQTITLLLSAGRRAPAPAPARDTGSSPAELGLPAWAGGADGGRDLASALAAHGLRAAPAQPAPAAATAAPAPDATGPAPTAAYTAVRTAIQRMIDEGDVVWAPNPAPAGGPASAPALPVDPATGAVLRPAQGLAPGTPAPADQSAAGWWELNGTAFSPGAASTEDSLAVSLAVLAADLATPRPPGESAESASAADPAGTSGLSDAEGSASEGVADVGSDDDVARGGLSRDQARAVHAALTHRLAVLCGGPGTGKTFATRAVVRAWLRSGLRVSLACSTARAAHRLNEMLEPERREWSAELEAPASEHPGSCVWIDARDGASGADDVAGRVLTLVRELGFDPLTDMQVLSPMRRGPMGTSSLNERLRAELNPDGQNGGTAAGVAQPEAGGFAATLRPGDLVLQRSNDYDRGVINGDVGTVTSVRWQPAKRGGKGRGGYVVGVRFEAAGGGGAMGEGVDAEYFGGQAGKHLELAYAMTVHKAQGSEWPVVVLAMHTSHFPMLSRGLAYTALSRAKRLLVVVGTRQAMAIAAGRSEGSSRCTGLTQRLRDAADGPDPEMASQPSRSVELEPFGSTEDVSVLGPLGVLGRAVRSPAREASKAWAAVTESGALRVFFAWEVTVMLVCFLTGSVAVAAYLGAQLPAASFPMGLTFELSPAAPPPRPRLLVRTAWRPLGIAAQQLPNASRLCVAVSSAVAVRAAAAGFALAETDTFACHWRAGIAQVTSPSVASAHEAARLAMVLNSSSLLADVADGLAATSVPGLHALVPTDGTVPMVEAVSTPPAAQPTPLLSHSIAAQPTAPVVVMLLLTCVPVILSWLLRGWFPADSVFAVPDTATRTHRVPTKSPTVSPAVSPSLPGALTGSSRVSHASHGVTPTLARRALALWIVMAIFLFVAVSVQALLNVIPPFDKNRVAFCMLVYGTNALALAVVRMGGEHFLRDHVVLKETTIIAQQAVFTLLNAYLAFLSGLLWSFPQKYPLDVNDPLDEAAIVAHLNLVHGAGREVFAFLWLSTVTSQALRWASDIAGAALPEVIARRLPRPRTLYGSREHWGVSLLSLAFILGVAVLNPFVALLGGAVFAFTLFSRLVRNRFLVPGYRGVSVHYLPVVPRLLLVMPVIPLISFFVFLAPLGTGLLGGALASTGVWLVLLGGDALLTHHGVIPTIEGLAAKSRIPEVPPLPPPGLAQEPCDSALPTELL</sequence>
<name>A0A5A8E4D9_CAFRO</name>
<feature type="compositionally biased region" description="Basic and acidic residues" evidence="3">
    <location>
        <begin position="157"/>
        <end position="166"/>
    </location>
</feature>
<dbReference type="Pfam" id="PF13538">
    <property type="entry name" value="UvrD_C_2"/>
    <property type="match status" value="1"/>
</dbReference>
<feature type="transmembrane region" description="Helical" evidence="4">
    <location>
        <begin position="1764"/>
        <end position="1785"/>
    </location>
</feature>
<evidence type="ECO:0000256" key="2">
    <source>
        <dbReference type="ARBA" id="ARBA00022840"/>
    </source>
</evidence>
<evidence type="ECO:0000256" key="1">
    <source>
        <dbReference type="ARBA" id="ARBA00022741"/>
    </source>
</evidence>
<feature type="region of interest" description="Disordered" evidence="3">
    <location>
        <begin position="814"/>
        <end position="859"/>
    </location>
</feature>
<keyword evidence="4" id="KW-0472">Membrane</keyword>
<evidence type="ECO:0000256" key="3">
    <source>
        <dbReference type="SAM" id="MobiDB-lite"/>
    </source>
</evidence>
<organism evidence="8 9">
    <name type="scientific">Cafeteria roenbergensis</name>
    <name type="common">Marine flagellate</name>
    <dbReference type="NCBI Taxonomy" id="33653"/>
    <lineage>
        <taxon>Eukaryota</taxon>
        <taxon>Sar</taxon>
        <taxon>Stramenopiles</taxon>
        <taxon>Bigyra</taxon>
        <taxon>Opalozoa</taxon>
        <taxon>Bicosoecida</taxon>
        <taxon>Cafeteriaceae</taxon>
        <taxon>Cafeteria</taxon>
    </lineage>
</organism>
<evidence type="ECO:0008006" key="10">
    <source>
        <dbReference type="Google" id="ProtNLM"/>
    </source>
</evidence>
<feature type="transmembrane region" description="Helical" evidence="4">
    <location>
        <begin position="1585"/>
        <end position="1604"/>
    </location>
</feature>
<dbReference type="InterPro" id="IPR029493">
    <property type="entry name" value="RecD2-like_HHH"/>
</dbReference>
<dbReference type="Gene3D" id="3.40.50.300">
    <property type="entry name" value="P-loop containing nucleotide triphosphate hydrolases"/>
    <property type="match status" value="2"/>
</dbReference>
<comment type="caution">
    <text evidence="8">The sequence shown here is derived from an EMBL/GenBank/DDBJ whole genome shotgun (WGS) entry which is preliminary data.</text>
</comment>
<dbReference type="OrthoDB" id="204766at2759"/>
<gene>
    <name evidence="8" type="ORF">FNF27_05866</name>
</gene>
<dbReference type="InterPro" id="IPR055446">
    <property type="entry name" value="RecD2_N_OB"/>
</dbReference>
<dbReference type="Gene3D" id="1.10.150.20">
    <property type="entry name" value="5' to 3' exonuclease, C-terminal subdomain"/>
    <property type="match status" value="1"/>
</dbReference>
<feature type="transmembrane region" description="Helical" evidence="4">
    <location>
        <begin position="1681"/>
        <end position="1714"/>
    </location>
</feature>
<feature type="transmembrane region" description="Helical" evidence="4">
    <location>
        <begin position="1431"/>
        <end position="1450"/>
    </location>
</feature>
<dbReference type="Pfam" id="PF14490">
    <property type="entry name" value="HHH_RecD2"/>
    <property type="match status" value="1"/>
</dbReference>
<feature type="compositionally biased region" description="Basic residues" evidence="3">
    <location>
        <begin position="136"/>
        <end position="145"/>
    </location>
</feature>
<feature type="region of interest" description="Disordered" evidence="3">
    <location>
        <begin position="72"/>
        <end position="103"/>
    </location>
</feature>